<evidence type="ECO:0000256" key="1">
    <source>
        <dbReference type="ARBA" id="ARBA00023125"/>
    </source>
</evidence>
<dbReference type="Gene3D" id="1.10.357.10">
    <property type="entry name" value="Tetracycline Repressor, domain 2"/>
    <property type="match status" value="1"/>
</dbReference>
<dbReference type="PROSITE" id="PS50977">
    <property type="entry name" value="HTH_TETR_2"/>
    <property type="match status" value="1"/>
</dbReference>
<dbReference type="SUPFAM" id="SSF46689">
    <property type="entry name" value="Homeodomain-like"/>
    <property type="match status" value="1"/>
</dbReference>
<dbReference type="EMBL" id="JAHQCX010000001">
    <property type="protein sequence ID" value="MBU9724546.1"/>
    <property type="molecule type" value="Genomic_DNA"/>
</dbReference>
<feature type="domain" description="HTH tetR-type" evidence="3">
    <location>
        <begin position="8"/>
        <end position="68"/>
    </location>
</feature>
<dbReference type="PANTHER" id="PTHR30328:SF54">
    <property type="entry name" value="HTH-TYPE TRANSCRIPTIONAL REPRESSOR SCO4008"/>
    <property type="match status" value="1"/>
</dbReference>
<sequence length="204" mass="23744">MTREEQNTKSKEAIITAAVAEFGRHGYEGSSLNTALNEAGISKGKIYHYFESKDQVYLACVSACFDQLMERLQGEKDKEVRTLPGYFQIRWEFFEEYPSFAQIFFEAVERPPEHLRAEIQQRKACFDEFNLSVFRAQLAGLKLRDGISEEDAIEYFQVFQEIFHRLMITKLKDAPAQNVLELHEKELRKNLDILLYGIAKEETV</sequence>
<evidence type="ECO:0000313" key="4">
    <source>
        <dbReference type="EMBL" id="MBU9724546.1"/>
    </source>
</evidence>
<protein>
    <submittedName>
        <fullName evidence="4">TetR/AcrR family transcriptional regulator</fullName>
    </submittedName>
</protein>
<evidence type="ECO:0000259" key="3">
    <source>
        <dbReference type="PROSITE" id="PS50977"/>
    </source>
</evidence>
<reference evidence="4 5" key="1">
    <citation type="submission" date="2021-06" db="EMBL/GenBank/DDBJ databases">
        <title>Description of novel taxa of the family Lachnospiraceae.</title>
        <authorList>
            <person name="Chaplin A.V."/>
            <person name="Sokolova S.R."/>
            <person name="Pikina A.P."/>
            <person name="Korzhanova M."/>
            <person name="Belova V."/>
            <person name="Korostin D."/>
            <person name="Efimov B.A."/>
        </authorList>
    </citation>
    <scope>NUCLEOTIDE SEQUENCE [LARGE SCALE GENOMIC DNA]</scope>
    <source>
        <strain evidence="4 5">ASD4241</strain>
    </source>
</reference>
<name>A0ABS6K245_9FIRM</name>
<dbReference type="InterPro" id="IPR001647">
    <property type="entry name" value="HTH_TetR"/>
</dbReference>
<dbReference type="InterPro" id="IPR050109">
    <property type="entry name" value="HTH-type_TetR-like_transc_reg"/>
</dbReference>
<keyword evidence="5" id="KW-1185">Reference proteome</keyword>
<organism evidence="4 5">
    <name type="scientific">Diplocloster modestus</name>
    <dbReference type="NCBI Taxonomy" id="2850322"/>
    <lineage>
        <taxon>Bacteria</taxon>
        <taxon>Bacillati</taxon>
        <taxon>Bacillota</taxon>
        <taxon>Clostridia</taxon>
        <taxon>Lachnospirales</taxon>
        <taxon>Lachnospiraceae</taxon>
        <taxon>Diplocloster</taxon>
    </lineage>
</organism>
<proteinExistence type="predicted"/>
<dbReference type="Gene3D" id="1.10.10.60">
    <property type="entry name" value="Homeodomain-like"/>
    <property type="match status" value="1"/>
</dbReference>
<dbReference type="PANTHER" id="PTHR30328">
    <property type="entry name" value="TRANSCRIPTIONAL REPRESSOR"/>
    <property type="match status" value="1"/>
</dbReference>
<dbReference type="PRINTS" id="PR00455">
    <property type="entry name" value="HTHTETR"/>
</dbReference>
<dbReference type="InterPro" id="IPR036271">
    <property type="entry name" value="Tet_transcr_reg_TetR-rel_C_sf"/>
</dbReference>
<evidence type="ECO:0000313" key="5">
    <source>
        <dbReference type="Proteomes" id="UP001314681"/>
    </source>
</evidence>
<feature type="DNA-binding region" description="H-T-H motif" evidence="2">
    <location>
        <begin position="31"/>
        <end position="50"/>
    </location>
</feature>
<dbReference type="RefSeq" id="WP_158351549.1">
    <property type="nucleotide sequence ID" value="NZ_JAHQCX010000001.1"/>
</dbReference>
<dbReference type="SUPFAM" id="SSF48498">
    <property type="entry name" value="Tetracyclin repressor-like, C-terminal domain"/>
    <property type="match status" value="1"/>
</dbReference>
<dbReference type="Pfam" id="PF00440">
    <property type="entry name" value="TetR_N"/>
    <property type="match status" value="1"/>
</dbReference>
<evidence type="ECO:0000256" key="2">
    <source>
        <dbReference type="PROSITE-ProRule" id="PRU00335"/>
    </source>
</evidence>
<gene>
    <name evidence="4" type="ORF">KTH90_00820</name>
</gene>
<dbReference type="Proteomes" id="UP001314681">
    <property type="component" value="Unassembled WGS sequence"/>
</dbReference>
<keyword evidence="1 2" id="KW-0238">DNA-binding</keyword>
<accession>A0ABS6K245</accession>
<dbReference type="InterPro" id="IPR009057">
    <property type="entry name" value="Homeodomain-like_sf"/>
</dbReference>
<comment type="caution">
    <text evidence="4">The sequence shown here is derived from an EMBL/GenBank/DDBJ whole genome shotgun (WGS) entry which is preliminary data.</text>
</comment>